<protein>
    <submittedName>
        <fullName evidence="1">DUF4249 domain-containing protein</fullName>
    </submittedName>
</protein>
<proteinExistence type="predicted"/>
<keyword evidence="2" id="KW-1185">Reference proteome</keyword>
<evidence type="ECO:0000313" key="2">
    <source>
        <dbReference type="Proteomes" id="UP001596958"/>
    </source>
</evidence>
<dbReference type="Pfam" id="PF14054">
    <property type="entry name" value="DUF4249"/>
    <property type="match status" value="1"/>
</dbReference>
<accession>A0ABW2YYB3</accession>
<name>A0ABW2YYB3_9SPHI</name>
<gene>
    <name evidence="1" type="ORF">ACFQZS_09560</name>
</gene>
<dbReference type="Proteomes" id="UP001596958">
    <property type="component" value="Unassembled WGS sequence"/>
</dbReference>
<organism evidence="1 2">
    <name type="scientific">Mucilaginibacter calamicampi</name>
    <dbReference type="NCBI Taxonomy" id="1302352"/>
    <lineage>
        <taxon>Bacteria</taxon>
        <taxon>Pseudomonadati</taxon>
        <taxon>Bacteroidota</taxon>
        <taxon>Sphingobacteriia</taxon>
        <taxon>Sphingobacteriales</taxon>
        <taxon>Sphingobacteriaceae</taxon>
        <taxon>Mucilaginibacter</taxon>
    </lineage>
</organism>
<evidence type="ECO:0000313" key="1">
    <source>
        <dbReference type="EMBL" id="MFD0750387.1"/>
    </source>
</evidence>
<dbReference type="EMBL" id="JBHTHU010000005">
    <property type="protein sequence ID" value="MFD0750387.1"/>
    <property type="molecule type" value="Genomic_DNA"/>
</dbReference>
<dbReference type="RefSeq" id="WP_377099599.1">
    <property type="nucleotide sequence ID" value="NZ_JBHTHU010000005.1"/>
</dbReference>
<comment type="caution">
    <text evidence="1">The sequence shown here is derived from an EMBL/GenBank/DDBJ whole genome shotgun (WGS) entry which is preliminary data.</text>
</comment>
<reference evidence="2" key="1">
    <citation type="journal article" date="2019" name="Int. J. Syst. Evol. Microbiol.">
        <title>The Global Catalogue of Microorganisms (GCM) 10K type strain sequencing project: providing services to taxonomists for standard genome sequencing and annotation.</title>
        <authorList>
            <consortium name="The Broad Institute Genomics Platform"/>
            <consortium name="The Broad Institute Genome Sequencing Center for Infectious Disease"/>
            <person name="Wu L."/>
            <person name="Ma J."/>
        </authorList>
    </citation>
    <scope>NUCLEOTIDE SEQUENCE [LARGE SCALE GENOMIC DNA]</scope>
    <source>
        <strain evidence="2">CCUG 63418</strain>
    </source>
</reference>
<dbReference type="InterPro" id="IPR025345">
    <property type="entry name" value="DUF4249"/>
</dbReference>
<sequence>MKQAAFYLTFFIGAIALGSCKKSLNVEVTKQNVNVLVVEGFINTIDSTKITLSRTVIIANKIAANPELNAQVTLENATGTVATLQHLGKGVYATQSLILDNTKQYRVRIKTSNGKTYLSDLTNAKVTQPIDDVGYDATNAGISIYANTHDATNNSRYYLYNYEETWEFRTKFISAYRTNGSAIIPRTKAEYIDHCFGFQASNNIIVNSTAALVKDVAFKAPIATVASTSEKLGIKYSILVTQIALTKEAYAFWDNMRKNTEGLGSIFDAQPSEISGNIHNVADAAEPVIGYISAGTKQSKRIFIKNADLPSSYKFEYPYDCKLDSSYLFFPPKGKLTVATMVVPLTSPYLAADAIWSEEPIPAIIGYQYSGRPCLDCTIRGRVQQPSFWQ</sequence>
<dbReference type="PROSITE" id="PS51257">
    <property type="entry name" value="PROKAR_LIPOPROTEIN"/>
    <property type="match status" value="1"/>
</dbReference>